<evidence type="ECO:0000256" key="1">
    <source>
        <dbReference type="ARBA" id="ARBA00007992"/>
    </source>
</evidence>
<evidence type="ECO:0000256" key="2">
    <source>
        <dbReference type="ARBA" id="ARBA00022630"/>
    </source>
</evidence>
<dbReference type="AlphaFoldDB" id="A0A8H4R9N0"/>
<dbReference type="InterPro" id="IPR050493">
    <property type="entry name" value="FAD-dep_Monooxygenase_BioMet"/>
</dbReference>
<accession>A0A8H4R9N0</accession>
<keyword evidence="3" id="KW-0274">FAD</keyword>
<proteinExistence type="inferred from homology"/>
<gene>
    <name evidence="7" type="ORF">G7Y89_g13955</name>
</gene>
<sequence>MGVSLDIIIVGAGLGGLAAALALSSQNHRVTVLESSTRVGEIGAGIQVTPNFTRILHRWGLSEPLAKYGVLPQMVTQLRWENGKELTHFSLNRDDQMEKAFGYPYYHIHRMDLHNMLLDKARENGAVIKTGCVVAEYAHLTEGGHNGMKEQVILNDGRTFRAHLIIAADGSKSALNQFVTGAKTKAQPTGDSAYRALLTREQVQELALDSLPIEKGATVWLGPDRHVVGWRGRRRKLEAAR</sequence>
<dbReference type="OrthoDB" id="16820at2759"/>
<dbReference type="Pfam" id="PF01494">
    <property type="entry name" value="FAD_binding_3"/>
    <property type="match status" value="1"/>
</dbReference>
<evidence type="ECO:0000259" key="6">
    <source>
        <dbReference type="Pfam" id="PF01494"/>
    </source>
</evidence>
<organism evidence="7 8">
    <name type="scientific">Cudoniella acicularis</name>
    <dbReference type="NCBI Taxonomy" id="354080"/>
    <lineage>
        <taxon>Eukaryota</taxon>
        <taxon>Fungi</taxon>
        <taxon>Dikarya</taxon>
        <taxon>Ascomycota</taxon>
        <taxon>Pezizomycotina</taxon>
        <taxon>Leotiomycetes</taxon>
        <taxon>Helotiales</taxon>
        <taxon>Tricladiaceae</taxon>
        <taxon>Cudoniella</taxon>
    </lineage>
</organism>
<dbReference type="Proteomes" id="UP000566819">
    <property type="component" value="Unassembled WGS sequence"/>
</dbReference>
<evidence type="ECO:0000256" key="4">
    <source>
        <dbReference type="ARBA" id="ARBA00023002"/>
    </source>
</evidence>
<protein>
    <recommendedName>
        <fullName evidence="6">FAD-binding domain-containing protein</fullName>
    </recommendedName>
</protein>
<dbReference type="InterPro" id="IPR036188">
    <property type="entry name" value="FAD/NAD-bd_sf"/>
</dbReference>
<dbReference type="Gene3D" id="3.50.50.60">
    <property type="entry name" value="FAD/NAD(P)-binding domain"/>
    <property type="match status" value="1"/>
</dbReference>
<feature type="domain" description="FAD-binding" evidence="6">
    <location>
        <begin position="6"/>
        <end position="177"/>
    </location>
</feature>
<dbReference type="PRINTS" id="PR00420">
    <property type="entry name" value="RNGMNOXGNASE"/>
</dbReference>
<keyword evidence="8" id="KW-1185">Reference proteome</keyword>
<comment type="caution">
    <text evidence="7">The sequence shown here is derived from an EMBL/GenBank/DDBJ whole genome shotgun (WGS) entry which is preliminary data.</text>
</comment>
<evidence type="ECO:0000256" key="3">
    <source>
        <dbReference type="ARBA" id="ARBA00022827"/>
    </source>
</evidence>
<keyword evidence="5" id="KW-0503">Monooxygenase</keyword>
<dbReference type="SUPFAM" id="SSF51905">
    <property type="entry name" value="FAD/NAD(P)-binding domain"/>
    <property type="match status" value="1"/>
</dbReference>
<keyword evidence="2" id="KW-0285">Flavoprotein</keyword>
<dbReference type="GO" id="GO:0071949">
    <property type="term" value="F:FAD binding"/>
    <property type="evidence" value="ECO:0007669"/>
    <property type="project" value="InterPro"/>
</dbReference>
<evidence type="ECO:0000256" key="5">
    <source>
        <dbReference type="ARBA" id="ARBA00023033"/>
    </source>
</evidence>
<dbReference type="GO" id="GO:0004497">
    <property type="term" value="F:monooxygenase activity"/>
    <property type="evidence" value="ECO:0007669"/>
    <property type="project" value="UniProtKB-KW"/>
</dbReference>
<reference evidence="7 8" key="1">
    <citation type="submission" date="2020-03" db="EMBL/GenBank/DDBJ databases">
        <title>Draft Genome Sequence of Cudoniella acicularis.</title>
        <authorList>
            <person name="Buettner E."/>
            <person name="Kellner H."/>
        </authorList>
    </citation>
    <scope>NUCLEOTIDE SEQUENCE [LARGE SCALE GENOMIC DNA]</scope>
    <source>
        <strain evidence="7 8">DSM 108380</strain>
    </source>
</reference>
<name>A0A8H4R9N0_9HELO</name>
<dbReference type="InterPro" id="IPR002938">
    <property type="entry name" value="FAD-bd"/>
</dbReference>
<dbReference type="PANTHER" id="PTHR13789">
    <property type="entry name" value="MONOOXYGENASE"/>
    <property type="match status" value="1"/>
</dbReference>
<comment type="similarity">
    <text evidence="1">Belongs to the paxM FAD-dependent monooxygenase family.</text>
</comment>
<dbReference type="PANTHER" id="PTHR13789:SF147">
    <property type="entry name" value="PUTATIVE (AFU_ORTHOLOGUE AFUA_2G01950)-RELATED"/>
    <property type="match status" value="1"/>
</dbReference>
<dbReference type="EMBL" id="JAAMPI010001733">
    <property type="protein sequence ID" value="KAF4624217.1"/>
    <property type="molecule type" value="Genomic_DNA"/>
</dbReference>
<evidence type="ECO:0000313" key="7">
    <source>
        <dbReference type="EMBL" id="KAF4624217.1"/>
    </source>
</evidence>
<keyword evidence="4" id="KW-0560">Oxidoreductase</keyword>
<evidence type="ECO:0000313" key="8">
    <source>
        <dbReference type="Proteomes" id="UP000566819"/>
    </source>
</evidence>